<evidence type="ECO:0000256" key="7">
    <source>
        <dbReference type="ARBA" id="ARBA00023118"/>
    </source>
</evidence>
<evidence type="ECO:0000256" key="2">
    <source>
        <dbReference type="ARBA" id="ARBA00022679"/>
    </source>
</evidence>
<dbReference type="InterPro" id="IPR000123">
    <property type="entry name" value="Reverse_transcriptase_msDNA"/>
</dbReference>
<dbReference type="InterPro" id="IPR000477">
    <property type="entry name" value="RT_dom"/>
</dbReference>
<dbReference type="EMBL" id="FNUZ01000001">
    <property type="protein sequence ID" value="SEF70828.1"/>
    <property type="molecule type" value="Genomic_DNA"/>
</dbReference>
<keyword evidence="12" id="KW-1185">Reference proteome</keyword>
<dbReference type="PANTHER" id="PTHR34047">
    <property type="entry name" value="NUCLEAR INTRON MATURASE 1, MITOCHONDRIAL-RELATED"/>
    <property type="match status" value="1"/>
</dbReference>
<name>A0A1H5U8S9_9RHOB</name>
<evidence type="ECO:0000256" key="3">
    <source>
        <dbReference type="ARBA" id="ARBA00022695"/>
    </source>
</evidence>
<dbReference type="CDD" id="cd03487">
    <property type="entry name" value="RT_Bac_retron_II"/>
    <property type="match status" value="1"/>
</dbReference>
<evidence type="ECO:0000313" key="11">
    <source>
        <dbReference type="EMBL" id="SEF70828.1"/>
    </source>
</evidence>
<keyword evidence="3" id="KW-0548">Nucleotidyltransferase</keyword>
<dbReference type="GO" id="GO:0003964">
    <property type="term" value="F:RNA-directed DNA polymerase activity"/>
    <property type="evidence" value="ECO:0007669"/>
    <property type="project" value="UniProtKB-KW"/>
</dbReference>
<accession>A0A1H5U8S9</accession>
<dbReference type="Proteomes" id="UP000236752">
    <property type="component" value="Unassembled WGS sequence"/>
</dbReference>
<evidence type="ECO:0000313" key="12">
    <source>
        <dbReference type="Proteomes" id="UP000236752"/>
    </source>
</evidence>
<sequence length="430" mass="48814">MNRNEVSLNLARSITRGEWSKEFINSNLLRRLPSTVHKLVPAISEDLVTELSARYAPTEKYVAEHLLYDRNFERIYRYCARKGIWPTPDLSPPVMAPIPAFQKIDLPQIPTLSALAEFLFLTPEQLEYLADRNGRHEEHGDMAVNHYHYVLKPKRTSGHRLIEAPKERLKAIQRHILRSILDKLPTHPDTFGFVRSRNCLQGANRHAGEQVVLRFDLKNFFPSISAGRIFGLFRCLGYPHNVAVDLTALSTTKTPARVLERLFYPDRGLYKTTHLPQGAPLSPALANHAAFGLDRRLAGLAKRLDANYSRYADDLTVSGDHTITSNLLRLVPQIIKDEGFALNTSKTRVLPQTTRQTVTGIVVNDHLNIDRKTFDHLKAVIHAFQKEGDHRLSDPAFRASLEGKIAWVEAINPSRGQKLWRLLDNAEKPS</sequence>
<dbReference type="GO" id="GO:0051607">
    <property type="term" value="P:defense response to virus"/>
    <property type="evidence" value="ECO:0007669"/>
    <property type="project" value="UniProtKB-KW"/>
</dbReference>
<evidence type="ECO:0000256" key="1">
    <source>
        <dbReference type="ARBA" id="ARBA00012493"/>
    </source>
</evidence>
<reference evidence="11 12" key="1">
    <citation type="submission" date="2016-10" db="EMBL/GenBank/DDBJ databases">
        <authorList>
            <person name="de Groot N.N."/>
        </authorList>
    </citation>
    <scope>NUCLEOTIDE SEQUENCE [LARGE SCALE GENOMIC DNA]</scope>
    <source>
        <strain evidence="11 12">DSM 26915</strain>
    </source>
</reference>
<dbReference type="GO" id="GO:0003723">
    <property type="term" value="F:RNA binding"/>
    <property type="evidence" value="ECO:0007669"/>
    <property type="project" value="InterPro"/>
</dbReference>
<dbReference type="PRINTS" id="PR00866">
    <property type="entry name" value="RNADNAPOLMS"/>
</dbReference>
<comment type="catalytic activity">
    <reaction evidence="9">
        <text>DNA(n) + a 2'-deoxyribonucleoside 5'-triphosphate = DNA(n+1) + diphosphate</text>
        <dbReference type="Rhea" id="RHEA:22508"/>
        <dbReference type="Rhea" id="RHEA-COMP:17339"/>
        <dbReference type="Rhea" id="RHEA-COMP:17340"/>
        <dbReference type="ChEBI" id="CHEBI:33019"/>
        <dbReference type="ChEBI" id="CHEBI:61560"/>
        <dbReference type="ChEBI" id="CHEBI:173112"/>
        <dbReference type="EC" id="2.7.7.49"/>
    </reaction>
</comment>
<evidence type="ECO:0000256" key="9">
    <source>
        <dbReference type="ARBA" id="ARBA00048173"/>
    </source>
</evidence>
<dbReference type="InterPro" id="IPR051083">
    <property type="entry name" value="GrpII_Intron_Splice-Mob/Def"/>
</dbReference>
<comment type="similarity">
    <text evidence="8">Belongs to the bacterial reverse transcriptase family.</text>
</comment>
<evidence type="ECO:0000256" key="5">
    <source>
        <dbReference type="ARBA" id="ARBA00022842"/>
    </source>
</evidence>
<keyword evidence="4" id="KW-0479">Metal-binding</keyword>
<dbReference type="Pfam" id="PF00078">
    <property type="entry name" value="RVT_1"/>
    <property type="match status" value="1"/>
</dbReference>
<dbReference type="PANTHER" id="PTHR34047:SF7">
    <property type="entry name" value="RNA-DIRECTED DNA POLYMERASE"/>
    <property type="match status" value="1"/>
</dbReference>
<dbReference type="AlphaFoldDB" id="A0A1H5U8S9"/>
<organism evidence="11 12">
    <name type="scientific">Thalassococcus halodurans</name>
    <dbReference type="NCBI Taxonomy" id="373675"/>
    <lineage>
        <taxon>Bacteria</taxon>
        <taxon>Pseudomonadati</taxon>
        <taxon>Pseudomonadota</taxon>
        <taxon>Alphaproteobacteria</taxon>
        <taxon>Rhodobacterales</taxon>
        <taxon>Roseobacteraceae</taxon>
        <taxon>Thalassococcus</taxon>
    </lineage>
</organism>
<evidence type="ECO:0000259" key="10">
    <source>
        <dbReference type="PROSITE" id="PS50878"/>
    </source>
</evidence>
<gene>
    <name evidence="11" type="ORF">SAMN04488045_0887</name>
</gene>
<dbReference type="InterPro" id="IPR043502">
    <property type="entry name" value="DNA/RNA_pol_sf"/>
</dbReference>
<dbReference type="GO" id="GO:0046872">
    <property type="term" value="F:metal ion binding"/>
    <property type="evidence" value="ECO:0007669"/>
    <property type="project" value="UniProtKB-KW"/>
</dbReference>
<evidence type="ECO:0000256" key="6">
    <source>
        <dbReference type="ARBA" id="ARBA00022918"/>
    </source>
</evidence>
<feature type="domain" description="Reverse transcriptase" evidence="10">
    <location>
        <begin position="133"/>
        <end position="363"/>
    </location>
</feature>
<keyword evidence="5" id="KW-0460">Magnesium</keyword>
<keyword evidence="2" id="KW-0808">Transferase</keyword>
<proteinExistence type="inferred from homology"/>
<dbReference type="SUPFAM" id="SSF56672">
    <property type="entry name" value="DNA/RNA polymerases"/>
    <property type="match status" value="1"/>
</dbReference>
<keyword evidence="7" id="KW-0051">Antiviral defense</keyword>
<evidence type="ECO:0000256" key="4">
    <source>
        <dbReference type="ARBA" id="ARBA00022723"/>
    </source>
</evidence>
<protein>
    <recommendedName>
        <fullName evidence="1">RNA-directed DNA polymerase</fullName>
        <ecNumber evidence="1">2.7.7.49</ecNumber>
    </recommendedName>
</protein>
<dbReference type="PROSITE" id="PS50878">
    <property type="entry name" value="RT_POL"/>
    <property type="match status" value="1"/>
</dbReference>
<evidence type="ECO:0000256" key="8">
    <source>
        <dbReference type="ARBA" id="ARBA00034120"/>
    </source>
</evidence>
<keyword evidence="6 11" id="KW-0695">RNA-directed DNA polymerase</keyword>
<dbReference type="EC" id="2.7.7.49" evidence="1"/>